<accession>A0A849CDW7</accession>
<dbReference type="AlphaFoldDB" id="A0A849CDW7"/>
<reference evidence="1 2" key="1">
    <citation type="submission" date="2020-05" db="EMBL/GenBank/DDBJ databases">
        <title>MicrobeNet Type strains.</title>
        <authorList>
            <person name="Nicholson A.C."/>
        </authorList>
    </citation>
    <scope>NUCLEOTIDE SEQUENCE [LARGE SCALE GENOMIC DNA]</scope>
    <source>
        <strain evidence="1 2">JCM 3224</strain>
    </source>
</reference>
<name>A0A849CDW7_9NOCA</name>
<gene>
    <name evidence="1" type="ORF">HLB23_40605</name>
</gene>
<dbReference type="EMBL" id="JABELX010000037">
    <property type="protein sequence ID" value="NNH76078.1"/>
    <property type="molecule type" value="Genomic_DNA"/>
</dbReference>
<dbReference type="InterPro" id="IPR043148">
    <property type="entry name" value="TagF_C"/>
</dbReference>
<evidence type="ECO:0000313" key="1">
    <source>
        <dbReference type="EMBL" id="NNH76078.1"/>
    </source>
</evidence>
<dbReference type="RefSeq" id="WP_157553571.1">
    <property type="nucleotide sequence ID" value="NZ_JABELX010000037.1"/>
</dbReference>
<protein>
    <submittedName>
        <fullName evidence="1">Uncharacterized protein</fullName>
    </submittedName>
</protein>
<sequence>MPSAIVLSHYEQLSRLSLAYPEAVPHTVVAGDICFDRLRASLPLRPSYRRAFGLAAHQKLVVVSTTWGPDSLLAAAPDLPRRLAEVLPVDEFRILLAPHPNIRAGHSAWQFAEYLSGAARAGVYVPDDIDMWRSAIIAADLVVGDHGSVPFYSTALGNPLLLATVPAHSVDPRSPIARLLRTAPRLDLSGDLLAQVRRAIELHDPQRYSPITALTTSEPDRSAAILRTAMYRMMGLAEPGEPAEISTLPMPSNYLTGPDSHLVLAEITAVRTAAVNRFPAERLRSDPDVPRGAHVVIGVNEPRRRWLEVADIVIGDTGPETREWVAATLSRLPGCVLAAAPVDDRRWLLGVGGGRFLAFEGSATACRLFASVAYHGVVRGAGLDSMTGHWTIECGGGVHRVRAVAPNDDHGNWSTADRISAVSPANPKSE</sequence>
<comment type="caution">
    <text evidence="1">The sequence shown here is derived from an EMBL/GenBank/DDBJ whole genome shotgun (WGS) entry which is preliminary data.</text>
</comment>
<keyword evidence="2" id="KW-1185">Reference proteome</keyword>
<proteinExistence type="predicted"/>
<evidence type="ECO:0000313" key="2">
    <source>
        <dbReference type="Proteomes" id="UP000586827"/>
    </source>
</evidence>
<dbReference type="Gene3D" id="3.40.50.12580">
    <property type="match status" value="1"/>
</dbReference>
<dbReference type="Proteomes" id="UP000586827">
    <property type="component" value="Unassembled WGS sequence"/>
</dbReference>
<organism evidence="1 2">
    <name type="scientific">Nocardia uniformis</name>
    <dbReference type="NCBI Taxonomy" id="53432"/>
    <lineage>
        <taxon>Bacteria</taxon>
        <taxon>Bacillati</taxon>
        <taxon>Actinomycetota</taxon>
        <taxon>Actinomycetes</taxon>
        <taxon>Mycobacteriales</taxon>
        <taxon>Nocardiaceae</taxon>
        <taxon>Nocardia</taxon>
    </lineage>
</organism>